<dbReference type="Gene3D" id="2.60.120.260">
    <property type="entry name" value="Galactose-binding domain-like"/>
    <property type="match status" value="1"/>
</dbReference>
<dbReference type="Proteomes" id="UP001302349">
    <property type="component" value="Chromosome"/>
</dbReference>
<keyword evidence="3" id="KW-1185">Reference proteome</keyword>
<feature type="chain" id="PRO_5046999366" evidence="1">
    <location>
        <begin position="19"/>
        <end position="133"/>
    </location>
</feature>
<name>A0ABZ0IVD7_9BACT</name>
<dbReference type="EMBL" id="CP136051">
    <property type="protein sequence ID" value="WOK08576.1"/>
    <property type="molecule type" value="Genomic_DNA"/>
</dbReference>
<evidence type="ECO:0000313" key="3">
    <source>
        <dbReference type="Proteomes" id="UP001302349"/>
    </source>
</evidence>
<gene>
    <name evidence="2" type="ORF">RT717_08000</name>
</gene>
<accession>A0ABZ0IVD7</accession>
<dbReference type="RefSeq" id="WP_317491213.1">
    <property type="nucleotide sequence ID" value="NZ_CP136051.1"/>
</dbReference>
<proteinExistence type="predicted"/>
<feature type="signal peptide" evidence="1">
    <location>
        <begin position="1"/>
        <end position="18"/>
    </location>
</feature>
<dbReference type="SUPFAM" id="SSF49785">
    <property type="entry name" value="Galactose-binding domain-like"/>
    <property type="match status" value="1"/>
</dbReference>
<protein>
    <submittedName>
        <fullName evidence="2">Uncharacterized protein</fullName>
    </submittedName>
</protein>
<sequence>MKIFSFVFFCLISQLVFSQPPQAAKGHFIRFYKADNQVKVYLNDSLLFTSKVFDGNPDLSLDVDLAPHLAKGRNTIKVELYNGYENNDYKEDRHWEIRYELFENEQSIDYMHQFSSNGAAGLAFEYKHEIYKK</sequence>
<organism evidence="2 3">
    <name type="scientific">Imperialibacter roseus</name>
    <dbReference type="NCBI Taxonomy" id="1324217"/>
    <lineage>
        <taxon>Bacteria</taxon>
        <taxon>Pseudomonadati</taxon>
        <taxon>Bacteroidota</taxon>
        <taxon>Cytophagia</taxon>
        <taxon>Cytophagales</taxon>
        <taxon>Flammeovirgaceae</taxon>
        <taxon>Imperialibacter</taxon>
    </lineage>
</organism>
<keyword evidence="1" id="KW-0732">Signal</keyword>
<reference evidence="2 3" key="1">
    <citation type="journal article" date="2023" name="Microbiol. Resour. Announc.">
        <title>Complete Genome Sequence of Imperialibacter roseus strain P4T.</title>
        <authorList>
            <person name="Tizabi D.R."/>
            <person name="Bachvaroff T."/>
            <person name="Hill R.T."/>
        </authorList>
    </citation>
    <scope>NUCLEOTIDE SEQUENCE [LARGE SCALE GENOMIC DNA]</scope>
    <source>
        <strain evidence="2 3">P4T</strain>
    </source>
</reference>
<evidence type="ECO:0000256" key="1">
    <source>
        <dbReference type="SAM" id="SignalP"/>
    </source>
</evidence>
<evidence type="ECO:0000313" key="2">
    <source>
        <dbReference type="EMBL" id="WOK08576.1"/>
    </source>
</evidence>
<dbReference type="InterPro" id="IPR008979">
    <property type="entry name" value="Galactose-bd-like_sf"/>
</dbReference>